<protein>
    <submittedName>
        <fullName evidence="1">Uncharacterized protein</fullName>
    </submittedName>
</protein>
<name>A0ABD2P4A7_9CUCU</name>
<keyword evidence="2" id="KW-1185">Reference proteome</keyword>
<organism evidence="1 2">
    <name type="scientific">Cryptolaemus montrouzieri</name>
    <dbReference type="NCBI Taxonomy" id="559131"/>
    <lineage>
        <taxon>Eukaryota</taxon>
        <taxon>Metazoa</taxon>
        <taxon>Ecdysozoa</taxon>
        <taxon>Arthropoda</taxon>
        <taxon>Hexapoda</taxon>
        <taxon>Insecta</taxon>
        <taxon>Pterygota</taxon>
        <taxon>Neoptera</taxon>
        <taxon>Endopterygota</taxon>
        <taxon>Coleoptera</taxon>
        <taxon>Polyphaga</taxon>
        <taxon>Cucujiformia</taxon>
        <taxon>Coccinelloidea</taxon>
        <taxon>Coccinellidae</taxon>
        <taxon>Scymninae</taxon>
        <taxon>Scymnini</taxon>
        <taxon>Cryptolaemus</taxon>
    </lineage>
</organism>
<evidence type="ECO:0000313" key="2">
    <source>
        <dbReference type="Proteomes" id="UP001516400"/>
    </source>
</evidence>
<dbReference type="Proteomes" id="UP001516400">
    <property type="component" value="Unassembled WGS sequence"/>
</dbReference>
<evidence type="ECO:0000313" key="1">
    <source>
        <dbReference type="EMBL" id="KAL3285779.1"/>
    </source>
</evidence>
<feature type="non-terminal residue" evidence="1">
    <location>
        <position position="197"/>
    </location>
</feature>
<dbReference type="EMBL" id="JABFTP020000185">
    <property type="protein sequence ID" value="KAL3285779.1"/>
    <property type="molecule type" value="Genomic_DNA"/>
</dbReference>
<sequence length="197" mass="22532">ESRKFTTGASIHSNHHKIHTTSGLRPYQHCATLTLLLYRQLPNQRKNITNTLLSSKYRNTTTWMIHARKTIHQTKIIEGNQINFILTIPMLTYTQYISTDPVKKDIHKIHLVTQTPNILMQDRKSDLTHRCQASSSRSDNAQKFGFSGSLSSMNVRLLPHLDTLERALNILNFNSTGVISLTSMYEILFGTHIFNLA</sequence>
<gene>
    <name evidence="1" type="ORF">HHI36_000303</name>
</gene>
<reference evidence="1 2" key="1">
    <citation type="journal article" date="2021" name="BMC Biol.">
        <title>Horizontally acquired antibacterial genes associated with adaptive radiation of ladybird beetles.</title>
        <authorList>
            <person name="Li H.S."/>
            <person name="Tang X.F."/>
            <person name="Huang Y.H."/>
            <person name="Xu Z.Y."/>
            <person name="Chen M.L."/>
            <person name="Du X.Y."/>
            <person name="Qiu B.Y."/>
            <person name="Chen P.T."/>
            <person name="Zhang W."/>
            <person name="Slipinski A."/>
            <person name="Escalona H.E."/>
            <person name="Waterhouse R.M."/>
            <person name="Zwick A."/>
            <person name="Pang H."/>
        </authorList>
    </citation>
    <scope>NUCLEOTIDE SEQUENCE [LARGE SCALE GENOMIC DNA]</scope>
    <source>
        <strain evidence="1">SYSU2018</strain>
    </source>
</reference>
<proteinExistence type="predicted"/>
<accession>A0ABD2P4A7</accession>
<feature type="non-terminal residue" evidence="1">
    <location>
        <position position="1"/>
    </location>
</feature>
<comment type="caution">
    <text evidence="1">The sequence shown here is derived from an EMBL/GenBank/DDBJ whole genome shotgun (WGS) entry which is preliminary data.</text>
</comment>
<dbReference type="AlphaFoldDB" id="A0ABD2P4A7"/>